<dbReference type="Proteomes" id="UP000626092">
    <property type="component" value="Unassembled WGS sequence"/>
</dbReference>
<protein>
    <submittedName>
        <fullName evidence="1">Uncharacterized protein</fullName>
    </submittedName>
</protein>
<sequence length="336" mass="38553">MLLKWKRPKKEVEVWLRDVASLKADVQEVFGESSRVRLRVQLGRILDKKIREVAELQERGRAFDDLLVDGDEWVAHKERIRKSLMDILSEFMEDDDELGDDDVWVAHTKRIREYLVDTLSKLGDGDVWVAHTERIQEYLTDTLSEVGNNAVTKRFREYLMDTLSELRDDVATQTVREKLMDTLSELGDGAVWVAHTERIRENLTDTLAELRDDSVTVLQEYSKLGDGSVWVAHTERIQENLTDTLSELRDGAFAASDPSVKKNMSLESQLYEADEEVQMAHAMKGWNDKDDGAVQTLSDINLDVVLRQVFVNENVVLVLAWYMALDDLMMCDSKDG</sequence>
<proteinExistence type="predicted"/>
<organism evidence="1 2">
    <name type="scientific">Rhododendron simsii</name>
    <name type="common">Sims's rhododendron</name>
    <dbReference type="NCBI Taxonomy" id="118357"/>
    <lineage>
        <taxon>Eukaryota</taxon>
        <taxon>Viridiplantae</taxon>
        <taxon>Streptophyta</taxon>
        <taxon>Embryophyta</taxon>
        <taxon>Tracheophyta</taxon>
        <taxon>Spermatophyta</taxon>
        <taxon>Magnoliopsida</taxon>
        <taxon>eudicotyledons</taxon>
        <taxon>Gunneridae</taxon>
        <taxon>Pentapetalae</taxon>
        <taxon>asterids</taxon>
        <taxon>Ericales</taxon>
        <taxon>Ericaceae</taxon>
        <taxon>Ericoideae</taxon>
        <taxon>Rhodoreae</taxon>
        <taxon>Rhododendron</taxon>
    </lineage>
</organism>
<keyword evidence="2" id="KW-1185">Reference proteome</keyword>
<gene>
    <name evidence="1" type="ORF">RHSIM_Rhsim12G0067200</name>
</gene>
<dbReference type="AlphaFoldDB" id="A0A834G755"/>
<dbReference type="EMBL" id="WJXA01000012">
    <property type="protein sequence ID" value="KAF7124170.1"/>
    <property type="molecule type" value="Genomic_DNA"/>
</dbReference>
<accession>A0A834G755</accession>
<name>A0A834G755_RHOSS</name>
<evidence type="ECO:0000313" key="1">
    <source>
        <dbReference type="EMBL" id="KAF7124170.1"/>
    </source>
</evidence>
<comment type="caution">
    <text evidence="1">The sequence shown here is derived from an EMBL/GenBank/DDBJ whole genome shotgun (WGS) entry which is preliminary data.</text>
</comment>
<evidence type="ECO:0000313" key="2">
    <source>
        <dbReference type="Proteomes" id="UP000626092"/>
    </source>
</evidence>
<reference evidence="1" key="1">
    <citation type="submission" date="2019-11" db="EMBL/GenBank/DDBJ databases">
        <authorList>
            <person name="Liu Y."/>
            <person name="Hou J."/>
            <person name="Li T.-Q."/>
            <person name="Guan C.-H."/>
            <person name="Wu X."/>
            <person name="Wu H.-Z."/>
            <person name="Ling F."/>
            <person name="Zhang R."/>
            <person name="Shi X.-G."/>
            <person name="Ren J.-P."/>
            <person name="Chen E.-F."/>
            <person name="Sun J.-M."/>
        </authorList>
    </citation>
    <scope>NUCLEOTIDE SEQUENCE</scope>
    <source>
        <strain evidence="1">Adult_tree_wgs_1</strain>
        <tissue evidence="1">Leaves</tissue>
    </source>
</reference>
<dbReference type="SUPFAM" id="SSF47162">
    <property type="entry name" value="Apolipoprotein"/>
    <property type="match status" value="1"/>
</dbReference>